<evidence type="ECO:0000313" key="2">
    <source>
        <dbReference type="Proteomes" id="UP000813427"/>
    </source>
</evidence>
<reference evidence="1" key="1">
    <citation type="journal article" date="2021" name="Nat. Commun.">
        <title>Genetic determinants of endophytism in the Arabidopsis root mycobiome.</title>
        <authorList>
            <person name="Mesny F."/>
            <person name="Miyauchi S."/>
            <person name="Thiergart T."/>
            <person name="Pickel B."/>
            <person name="Atanasova L."/>
            <person name="Karlsson M."/>
            <person name="Huettel B."/>
            <person name="Barry K.W."/>
            <person name="Haridas S."/>
            <person name="Chen C."/>
            <person name="Bauer D."/>
            <person name="Andreopoulos W."/>
            <person name="Pangilinan J."/>
            <person name="LaButti K."/>
            <person name="Riley R."/>
            <person name="Lipzen A."/>
            <person name="Clum A."/>
            <person name="Drula E."/>
            <person name="Henrissat B."/>
            <person name="Kohler A."/>
            <person name="Grigoriev I.V."/>
            <person name="Martin F.M."/>
            <person name="Hacquard S."/>
        </authorList>
    </citation>
    <scope>NUCLEOTIDE SEQUENCE</scope>
    <source>
        <strain evidence="1">MPI-SDFR-AT-0068</strain>
    </source>
</reference>
<dbReference type="OrthoDB" id="5402033at2759"/>
<keyword evidence="2" id="KW-1185">Reference proteome</keyword>
<evidence type="ECO:0000313" key="1">
    <source>
        <dbReference type="EMBL" id="KAH7242781.1"/>
    </source>
</evidence>
<dbReference type="AlphaFoldDB" id="A0A8K0RSK8"/>
<organism evidence="1 2">
    <name type="scientific">Fusarium tricinctum</name>
    <dbReference type="NCBI Taxonomy" id="61284"/>
    <lineage>
        <taxon>Eukaryota</taxon>
        <taxon>Fungi</taxon>
        <taxon>Dikarya</taxon>
        <taxon>Ascomycota</taxon>
        <taxon>Pezizomycotina</taxon>
        <taxon>Sordariomycetes</taxon>
        <taxon>Hypocreomycetidae</taxon>
        <taxon>Hypocreales</taxon>
        <taxon>Nectriaceae</taxon>
        <taxon>Fusarium</taxon>
        <taxon>Fusarium tricinctum species complex</taxon>
    </lineage>
</organism>
<proteinExistence type="predicted"/>
<accession>A0A8K0RSK8</accession>
<protein>
    <submittedName>
        <fullName evidence="1">Uncharacterized protein</fullName>
    </submittedName>
</protein>
<comment type="caution">
    <text evidence="1">The sequence shown here is derived from an EMBL/GenBank/DDBJ whole genome shotgun (WGS) entry which is preliminary data.</text>
</comment>
<dbReference type="Proteomes" id="UP000813427">
    <property type="component" value="Unassembled WGS sequence"/>
</dbReference>
<dbReference type="EMBL" id="JAGPXF010000005">
    <property type="protein sequence ID" value="KAH7242781.1"/>
    <property type="molecule type" value="Genomic_DNA"/>
</dbReference>
<gene>
    <name evidence="1" type="ORF">BKA59DRAFT_481285</name>
</gene>
<sequence>MVRITRKPRTRDQVYSSGIPSAYLPPKSIRISNNHTFTDHTGKQALMSWWGSKPDISKLPPLASWVFYMVHPDIPQPPDFDSCRFYENLEDGQDCGIGGPIRYEFFFLPGATAEDCHAHFLGELRVRGSIWRQINKVKDTMRNLDGREEEEKEEIKCGGH</sequence>
<name>A0A8K0RSK8_9HYPO</name>